<name>A0A839IME3_9GAMM</name>
<accession>A0A839IME3</accession>
<evidence type="ECO:0000313" key="1">
    <source>
        <dbReference type="EMBL" id="MBB1485890.1"/>
    </source>
</evidence>
<evidence type="ECO:0000313" key="2">
    <source>
        <dbReference type="Proteomes" id="UP000565262"/>
    </source>
</evidence>
<proteinExistence type="predicted"/>
<protein>
    <recommendedName>
        <fullName evidence="3">Tip attachment protein J domain-containing protein</fullName>
    </recommendedName>
</protein>
<comment type="caution">
    <text evidence="1">The sequence shown here is derived from an EMBL/GenBank/DDBJ whole genome shotgun (WGS) entry which is preliminary data.</text>
</comment>
<dbReference type="RefSeq" id="WP_182807676.1">
    <property type="nucleotide sequence ID" value="NZ_JACJFM010000004.1"/>
</dbReference>
<gene>
    <name evidence="1" type="ORF">H4O21_04590</name>
</gene>
<reference evidence="1 2" key="1">
    <citation type="submission" date="2020-08" db="EMBL/GenBank/DDBJ databases">
        <title>Oceanospirillum sp. nov. isolated from marine sediment.</title>
        <authorList>
            <person name="Ji X."/>
        </authorList>
    </citation>
    <scope>NUCLEOTIDE SEQUENCE [LARGE SCALE GENOMIC DNA]</scope>
    <source>
        <strain evidence="1 2">D5</strain>
    </source>
</reference>
<dbReference type="AlphaFoldDB" id="A0A839IME3"/>
<sequence>MITDDQYQHWLRQPNEPRVLLAELEHSAGKEYVANHPYISHPGDSVPNQPYNDILSGVFDITSRLDALLAVGDLQLTDDSSISHWQEYLWRGYPVVLKLGAPDWSLDDFRIIARQTNGGVQEARRGRMVLSLYDASARLDKSIERPEINGKDRPEPLILGDVFGVPAIRTDTQSLNYIVSWLPITSVIVRDGNGPVMSHSPDYPSGQFVTQSYTPRSISCEVKEPHNTAALVFQWVADRYGLTLMPVSVPDYKLGLYYDGEVTGRQILDDVCRSIGAHWSITLQGELQVRQLTLPGPADFELYADDIAQDQVALIRTEEPWRELRFNFSRNHTPLSEVAGSVNDNDPAMAERLRQDWLTETRTHNLPDYPLAPEQSLDTVIADRADAVTESTRRMSIRAERHEVWELEVFIVWSGDIVGSAVHINHSRLTGRIGRVISARMSPTQDKTVLEVWY</sequence>
<keyword evidence="2" id="KW-1185">Reference proteome</keyword>
<organism evidence="1 2">
    <name type="scientific">Oceanospirillum sediminis</name>
    <dbReference type="NCBI Taxonomy" id="2760088"/>
    <lineage>
        <taxon>Bacteria</taxon>
        <taxon>Pseudomonadati</taxon>
        <taxon>Pseudomonadota</taxon>
        <taxon>Gammaproteobacteria</taxon>
        <taxon>Oceanospirillales</taxon>
        <taxon>Oceanospirillaceae</taxon>
        <taxon>Oceanospirillum</taxon>
    </lineage>
</organism>
<dbReference type="Proteomes" id="UP000565262">
    <property type="component" value="Unassembled WGS sequence"/>
</dbReference>
<evidence type="ECO:0008006" key="3">
    <source>
        <dbReference type="Google" id="ProtNLM"/>
    </source>
</evidence>
<dbReference type="EMBL" id="JACJFM010000004">
    <property type="protein sequence ID" value="MBB1485890.1"/>
    <property type="molecule type" value="Genomic_DNA"/>
</dbReference>